<dbReference type="FunFam" id="3.40.50.720:FF:000084">
    <property type="entry name" value="Short-chain dehydrogenase reductase"/>
    <property type="match status" value="1"/>
</dbReference>
<evidence type="ECO:0000256" key="1">
    <source>
        <dbReference type="ARBA" id="ARBA00006484"/>
    </source>
</evidence>
<comment type="caution">
    <text evidence="3">The sequence shown here is derived from an EMBL/GenBank/DDBJ whole genome shotgun (WGS) entry which is preliminary data.</text>
</comment>
<dbReference type="OrthoDB" id="9789398at2"/>
<dbReference type="Proteomes" id="UP000027037">
    <property type="component" value="Unassembled WGS sequence"/>
</dbReference>
<proteinExistence type="inferred from homology"/>
<comment type="similarity">
    <text evidence="1">Belongs to the short-chain dehydrogenases/reductases (SDR) family.</text>
</comment>
<gene>
    <name evidence="3" type="ORF">HY29_03455</name>
</gene>
<dbReference type="InterPro" id="IPR036291">
    <property type="entry name" value="NAD(P)-bd_dom_sf"/>
</dbReference>
<dbReference type="SUPFAM" id="SSF51735">
    <property type="entry name" value="NAD(P)-binding Rossmann-fold domains"/>
    <property type="match status" value="1"/>
</dbReference>
<dbReference type="GO" id="GO:0016616">
    <property type="term" value="F:oxidoreductase activity, acting on the CH-OH group of donors, NAD or NADP as acceptor"/>
    <property type="evidence" value="ECO:0007669"/>
    <property type="project" value="TreeGrafter"/>
</dbReference>
<dbReference type="STRING" id="1280946.HY29_03455"/>
<dbReference type="EMBL" id="AWFF01000054">
    <property type="protein sequence ID" value="KCZ53286.1"/>
    <property type="molecule type" value="Genomic_DNA"/>
</dbReference>
<keyword evidence="4" id="KW-1185">Reference proteome</keyword>
<evidence type="ECO:0000313" key="3">
    <source>
        <dbReference type="EMBL" id="KCZ53286.1"/>
    </source>
</evidence>
<dbReference type="PANTHER" id="PTHR42760:SF133">
    <property type="entry name" value="3-OXOACYL-[ACYL-CARRIER-PROTEIN] REDUCTASE"/>
    <property type="match status" value="1"/>
</dbReference>
<organism evidence="3 4">
    <name type="scientific">Hyphomonas beringensis</name>
    <dbReference type="NCBI Taxonomy" id="1280946"/>
    <lineage>
        <taxon>Bacteria</taxon>
        <taxon>Pseudomonadati</taxon>
        <taxon>Pseudomonadota</taxon>
        <taxon>Alphaproteobacteria</taxon>
        <taxon>Hyphomonadales</taxon>
        <taxon>Hyphomonadaceae</taxon>
        <taxon>Hyphomonas</taxon>
    </lineage>
</organism>
<dbReference type="PRINTS" id="PR00081">
    <property type="entry name" value="GDHRDH"/>
</dbReference>
<dbReference type="PATRIC" id="fig|1280946.3.peg.2604"/>
<dbReference type="PANTHER" id="PTHR42760">
    <property type="entry name" value="SHORT-CHAIN DEHYDROGENASES/REDUCTASES FAMILY MEMBER"/>
    <property type="match status" value="1"/>
</dbReference>
<evidence type="ECO:0008006" key="5">
    <source>
        <dbReference type="Google" id="ProtNLM"/>
    </source>
</evidence>
<accession>A0A062TYZ1</accession>
<dbReference type="Gene3D" id="3.40.50.720">
    <property type="entry name" value="NAD(P)-binding Rossmann-like Domain"/>
    <property type="match status" value="1"/>
</dbReference>
<dbReference type="eggNOG" id="COG1028">
    <property type="taxonomic scope" value="Bacteria"/>
</dbReference>
<keyword evidence="2" id="KW-0560">Oxidoreductase</keyword>
<dbReference type="RefSeq" id="WP_034797654.1">
    <property type="nucleotide sequence ID" value="NZ_AWFF01000054.1"/>
</dbReference>
<dbReference type="AlphaFoldDB" id="A0A062TYZ1"/>
<name>A0A062TYZ1_9PROT</name>
<evidence type="ECO:0000313" key="4">
    <source>
        <dbReference type="Proteomes" id="UP000027037"/>
    </source>
</evidence>
<evidence type="ECO:0000256" key="2">
    <source>
        <dbReference type="ARBA" id="ARBA00023002"/>
    </source>
</evidence>
<sequence>MNTFFENKLAIVTGGAGGMGRAHALRLAELGANVAILDVDLEVAARYGEELTAPSVREEILALGRKSVAIQADLSDRQTAFDAVEDIERHFGRIDILINNAGGAITPVDVSSASLASEEDRRKLFAVNFDTAVNMCQACSPVLSRQGGAIVNVSTIGVCMDDAGARFAMYSAAKAAIEKYTKSLAVELGPNNVRVNCVAPGLVTTARVAKQASARKLATSDQAKTIPLRRLGRPSDITGVVEFLVSEQAGYVTGECIRVSGGLQLLAAT</sequence>
<dbReference type="PRINTS" id="PR00080">
    <property type="entry name" value="SDRFAMILY"/>
</dbReference>
<reference evidence="3 4" key="1">
    <citation type="journal article" date="2014" name="Antonie Van Leeuwenhoek">
        <title>Hyphomonas beringensis sp. nov. and Hyphomonas chukchiensis sp. nov., isolated from surface seawater of the Bering Sea and Chukchi Sea.</title>
        <authorList>
            <person name="Li C."/>
            <person name="Lai Q."/>
            <person name="Li G."/>
            <person name="Dong C."/>
            <person name="Wang J."/>
            <person name="Liao Y."/>
            <person name="Shao Z."/>
        </authorList>
    </citation>
    <scope>NUCLEOTIDE SEQUENCE [LARGE SCALE GENOMIC DNA]</scope>
    <source>
        <strain evidence="3 4">25B14_1</strain>
    </source>
</reference>
<dbReference type="InterPro" id="IPR002347">
    <property type="entry name" value="SDR_fam"/>
</dbReference>
<dbReference type="Pfam" id="PF13561">
    <property type="entry name" value="adh_short_C2"/>
    <property type="match status" value="1"/>
</dbReference>
<protein>
    <recommendedName>
        <fullName evidence="5">Oxidoreductase</fullName>
    </recommendedName>
</protein>
<dbReference type="CDD" id="cd05233">
    <property type="entry name" value="SDR_c"/>
    <property type="match status" value="1"/>
</dbReference>